<dbReference type="Gene3D" id="2.60.40.10">
    <property type="entry name" value="Immunoglobulins"/>
    <property type="match status" value="1"/>
</dbReference>
<dbReference type="SUPFAM" id="SSF81296">
    <property type="entry name" value="E set domains"/>
    <property type="match status" value="1"/>
</dbReference>
<sequence length="189" mass="20591">MPLPRVMGDAVVLPNGKVVVLNGAVKGLAGDSASGGVAKANEPNLWPVLYDPDAPSGSRMRLMARSMIPRLYHSTAALTTDGSVLVAGCDRCDRYWWTTPGGISKSPTMFAEYRIEVFRPPCWFNVTAKPQIISMDAATWDEYDSVNVMQYGEPFVLQYSMFYATDSVTSAVLVSPGSTTHSTNMNQRV</sequence>
<dbReference type="Gene3D" id="2.130.10.80">
    <property type="entry name" value="Galactose oxidase/kelch, beta-propeller"/>
    <property type="match status" value="1"/>
</dbReference>
<dbReference type="PANTHER" id="PTHR32208">
    <property type="entry name" value="SECRETED PROTEIN-RELATED"/>
    <property type="match status" value="1"/>
</dbReference>
<evidence type="ECO:0000259" key="2">
    <source>
        <dbReference type="Pfam" id="PF07250"/>
    </source>
</evidence>
<dbReference type="STRING" id="3068.D8UHA8"/>
<dbReference type="GeneID" id="9623128"/>
<dbReference type="KEGG" id="vcn:VOLCADRAFT_107934"/>
<dbReference type="Proteomes" id="UP000001058">
    <property type="component" value="Unassembled WGS sequence"/>
</dbReference>
<dbReference type="InterPro" id="IPR009880">
    <property type="entry name" value="Glyoxal_oxidase_N"/>
</dbReference>
<protein>
    <submittedName>
        <fullName evidence="4">Uncharacterized protein</fullName>
    </submittedName>
</protein>
<evidence type="ECO:0000313" key="5">
    <source>
        <dbReference type="Proteomes" id="UP000001058"/>
    </source>
</evidence>
<keyword evidence="1" id="KW-0732">Signal</keyword>
<dbReference type="InParanoid" id="D8UHA8"/>
<gene>
    <name evidence="4" type="ORF">VOLCADRAFT_107934</name>
</gene>
<feature type="non-terminal residue" evidence="4">
    <location>
        <position position="189"/>
    </location>
</feature>
<evidence type="ECO:0000259" key="3">
    <source>
        <dbReference type="Pfam" id="PF09118"/>
    </source>
</evidence>
<dbReference type="EMBL" id="GL378405">
    <property type="protein sequence ID" value="EFJ40871.1"/>
    <property type="molecule type" value="Genomic_DNA"/>
</dbReference>
<feature type="domain" description="Glyoxal oxidase N-terminal" evidence="2">
    <location>
        <begin position="1"/>
        <end position="121"/>
    </location>
</feature>
<proteinExistence type="predicted"/>
<dbReference type="OrthoDB" id="2019572at2759"/>
<dbReference type="Pfam" id="PF09118">
    <property type="entry name" value="GO-like_E_set"/>
    <property type="match status" value="1"/>
</dbReference>
<dbReference type="InterPro" id="IPR015202">
    <property type="entry name" value="GO-like_E_set"/>
</dbReference>
<keyword evidence="5" id="KW-1185">Reference proteome</keyword>
<organism evidence="5">
    <name type="scientific">Volvox carteri f. nagariensis</name>
    <dbReference type="NCBI Taxonomy" id="3068"/>
    <lineage>
        <taxon>Eukaryota</taxon>
        <taxon>Viridiplantae</taxon>
        <taxon>Chlorophyta</taxon>
        <taxon>core chlorophytes</taxon>
        <taxon>Chlorophyceae</taxon>
        <taxon>CS clade</taxon>
        <taxon>Chlamydomonadales</taxon>
        <taxon>Volvocaceae</taxon>
        <taxon>Volvox</taxon>
    </lineage>
</organism>
<dbReference type="AlphaFoldDB" id="D8UHA8"/>
<dbReference type="InterPro" id="IPR037293">
    <property type="entry name" value="Gal_Oxidase_central_sf"/>
</dbReference>
<dbReference type="PANTHER" id="PTHR32208:SF21">
    <property type="entry name" value="LOW QUALITY PROTEIN: ALDEHYDE OXIDASE GLOX-LIKE"/>
    <property type="match status" value="1"/>
</dbReference>
<reference evidence="4 5" key="1">
    <citation type="journal article" date="2010" name="Science">
        <title>Genomic analysis of organismal complexity in the multicellular green alga Volvox carteri.</title>
        <authorList>
            <person name="Prochnik S.E."/>
            <person name="Umen J."/>
            <person name="Nedelcu A.M."/>
            <person name="Hallmann A."/>
            <person name="Miller S.M."/>
            <person name="Nishii I."/>
            <person name="Ferris P."/>
            <person name="Kuo A."/>
            <person name="Mitros T."/>
            <person name="Fritz-Laylin L.K."/>
            <person name="Hellsten U."/>
            <person name="Chapman J."/>
            <person name="Simakov O."/>
            <person name="Rensing S.A."/>
            <person name="Terry A."/>
            <person name="Pangilinan J."/>
            <person name="Kapitonov V."/>
            <person name="Jurka J."/>
            <person name="Salamov A."/>
            <person name="Shapiro H."/>
            <person name="Schmutz J."/>
            <person name="Grimwood J."/>
            <person name="Lindquist E."/>
            <person name="Lucas S."/>
            <person name="Grigoriev I.V."/>
            <person name="Schmitt R."/>
            <person name="Kirk D."/>
            <person name="Rokhsar D.S."/>
        </authorList>
    </citation>
    <scope>NUCLEOTIDE SEQUENCE [LARGE SCALE GENOMIC DNA]</scope>
    <source>
        <strain evidence="5">f. Nagariensis / Eve</strain>
    </source>
</reference>
<dbReference type="InterPro" id="IPR014756">
    <property type="entry name" value="Ig_E-set"/>
</dbReference>
<dbReference type="Pfam" id="PF07250">
    <property type="entry name" value="Glyoxal_oxid_N"/>
    <property type="match status" value="1"/>
</dbReference>
<dbReference type="InterPro" id="IPR013783">
    <property type="entry name" value="Ig-like_fold"/>
</dbReference>
<dbReference type="SUPFAM" id="SSF50965">
    <property type="entry name" value="Galactose oxidase, central domain"/>
    <property type="match status" value="1"/>
</dbReference>
<feature type="domain" description="Galactose oxidase-like Early set" evidence="3">
    <location>
        <begin position="147"/>
        <end position="189"/>
    </location>
</feature>
<evidence type="ECO:0000313" key="4">
    <source>
        <dbReference type="EMBL" id="EFJ40871.1"/>
    </source>
</evidence>
<name>D8UHA8_VOLCA</name>
<dbReference type="InterPro" id="IPR011043">
    <property type="entry name" value="Gal_Oxase/kelch_b-propeller"/>
</dbReference>
<dbReference type="RefSeq" id="XP_002958031.1">
    <property type="nucleotide sequence ID" value="XM_002957985.1"/>
</dbReference>
<evidence type="ECO:0000256" key="1">
    <source>
        <dbReference type="ARBA" id="ARBA00022729"/>
    </source>
</evidence>
<accession>D8UHA8</accession>